<reference evidence="1" key="1">
    <citation type="submission" date="2021-02" db="EMBL/GenBank/DDBJ databases">
        <authorList>
            <consortium name="DOE Joint Genome Institute"/>
            <person name="Ahrendt S."/>
            <person name="Looney B.P."/>
            <person name="Miyauchi S."/>
            <person name="Morin E."/>
            <person name="Drula E."/>
            <person name="Courty P.E."/>
            <person name="Chicoki N."/>
            <person name="Fauchery L."/>
            <person name="Kohler A."/>
            <person name="Kuo A."/>
            <person name="Labutti K."/>
            <person name="Pangilinan J."/>
            <person name="Lipzen A."/>
            <person name="Riley R."/>
            <person name="Andreopoulos W."/>
            <person name="He G."/>
            <person name="Johnson J."/>
            <person name="Barry K.W."/>
            <person name="Grigoriev I.V."/>
            <person name="Nagy L."/>
            <person name="Hibbett D."/>
            <person name="Henrissat B."/>
            <person name="Matheny P.B."/>
            <person name="Labbe J."/>
            <person name="Martin F."/>
        </authorList>
    </citation>
    <scope>NUCLEOTIDE SEQUENCE</scope>
    <source>
        <strain evidence="1">FP105234-sp</strain>
    </source>
</reference>
<evidence type="ECO:0000313" key="2">
    <source>
        <dbReference type="Proteomes" id="UP000814033"/>
    </source>
</evidence>
<dbReference type="EMBL" id="MU276120">
    <property type="protein sequence ID" value="KAI0041479.1"/>
    <property type="molecule type" value="Genomic_DNA"/>
</dbReference>
<keyword evidence="2" id="KW-1185">Reference proteome</keyword>
<evidence type="ECO:0000313" key="1">
    <source>
        <dbReference type="EMBL" id="KAI0041479.1"/>
    </source>
</evidence>
<accession>A0ACB8RBI7</accession>
<dbReference type="Proteomes" id="UP000814033">
    <property type="component" value="Unassembled WGS sequence"/>
</dbReference>
<organism evidence="1 2">
    <name type="scientific">Auriscalpium vulgare</name>
    <dbReference type="NCBI Taxonomy" id="40419"/>
    <lineage>
        <taxon>Eukaryota</taxon>
        <taxon>Fungi</taxon>
        <taxon>Dikarya</taxon>
        <taxon>Basidiomycota</taxon>
        <taxon>Agaricomycotina</taxon>
        <taxon>Agaricomycetes</taxon>
        <taxon>Russulales</taxon>
        <taxon>Auriscalpiaceae</taxon>
        <taxon>Auriscalpium</taxon>
    </lineage>
</organism>
<sequence>MSSSPSITSLLNSLHTHLQTQTHLLPTLHAQLGLPPTALADELSDLQHALTQCVEDQIDGRRKQVQDWLARCAQVEDECHRYGVALGGGANSVAELKKEPVLPRRYEMMASLQEKLRQLYHTKLEQLSTLTNRLIAMSRTLGDDFYSEDILVPQPLADTGSHRDVTPERFSRLEKELVRGKGEVTKRLTQLASTFVHIDWLHSELGIEAPAVDGLPTSSSLAVPSVSRPPSSLGYSDPFIMTPTPQSRNPSASFILDSPSPIDTHTYEQIFARWREAADEEGLAGLEGVDPTTTLLAWAADTRLSLEDLQRRRSAHIQAMYDQLEGLWRRLGVPDDAMDGFVEAHRGCTEDTIREYEEELDRMLELKRERMSAFVENARAEINKLWDELMIGDEERADFTPFFDDQHTEELLIIHEDEIKRLKDERRMKAHLLGGIRKYFDICAEEKELANAASDQSRLLGRGPRDPGRLLREEKMRKRVQKEKPRLEQDLITSIPAWEAEAGRPFLAFGARMLDILAPVAGPSDKENRRANSSNSNYSYRPGTRAGSVPPRSTTPSYPNSGPRGNGKSTVTPAVRSASSMNSGSQSAPNKRPRLGDAETKIAMPVPSRIPSGSLPRPVPVPKPGTQQHALGHGRVPSAQMPQPHAQEKLSSSVFRPASSVSSHANLGASYRSASGAALGSSVARKAARARRESFRPRASTDGPWAPGPSRYGGFVDGLKEEEED</sequence>
<protein>
    <submittedName>
        <fullName evidence="1">Uncharacterized protein</fullName>
    </submittedName>
</protein>
<name>A0ACB8RBI7_9AGAM</name>
<proteinExistence type="predicted"/>
<comment type="caution">
    <text evidence="1">The sequence shown here is derived from an EMBL/GenBank/DDBJ whole genome shotgun (WGS) entry which is preliminary data.</text>
</comment>
<reference evidence="1" key="2">
    <citation type="journal article" date="2022" name="New Phytol.">
        <title>Evolutionary transition to the ectomycorrhizal habit in the genomes of a hyperdiverse lineage of mushroom-forming fungi.</title>
        <authorList>
            <person name="Looney B."/>
            <person name="Miyauchi S."/>
            <person name="Morin E."/>
            <person name="Drula E."/>
            <person name="Courty P.E."/>
            <person name="Kohler A."/>
            <person name="Kuo A."/>
            <person name="LaButti K."/>
            <person name="Pangilinan J."/>
            <person name="Lipzen A."/>
            <person name="Riley R."/>
            <person name="Andreopoulos W."/>
            <person name="He G."/>
            <person name="Johnson J."/>
            <person name="Nolan M."/>
            <person name="Tritt A."/>
            <person name="Barry K.W."/>
            <person name="Grigoriev I.V."/>
            <person name="Nagy L.G."/>
            <person name="Hibbett D."/>
            <person name="Henrissat B."/>
            <person name="Matheny P.B."/>
            <person name="Labbe J."/>
            <person name="Martin F.M."/>
        </authorList>
    </citation>
    <scope>NUCLEOTIDE SEQUENCE</scope>
    <source>
        <strain evidence="1">FP105234-sp</strain>
    </source>
</reference>
<gene>
    <name evidence="1" type="ORF">FA95DRAFT_1548712</name>
</gene>